<evidence type="ECO:0000313" key="2">
    <source>
        <dbReference type="EMBL" id="VDP12518.1"/>
    </source>
</evidence>
<organism evidence="4">
    <name type="scientific">Soboliphyme baturini</name>
    <dbReference type="NCBI Taxonomy" id="241478"/>
    <lineage>
        <taxon>Eukaryota</taxon>
        <taxon>Metazoa</taxon>
        <taxon>Ecdysozoa</taxon>
        <taxon>Nematoda</taxon>
        <taxon>Enoplea</taxon>
        <taxon>Dorylaimia</taxon>
        <taxon>Dioctophymatida</taxon>
        <taxon>Dioctophymatoidea</taxon>
        <taxon>Soboliphymatidae</taxon>
        <taxon>Soboliphyme</taxon>
    </lineage>
</organism>
<evidence type="ECO:0000313" key="3">
    <source>
        <dbReference type="Proteomes" id="UP000270296"/>
    </source>
</evidence>
<feature type="region of interest" description="Disordered" evidence="1">
    <location>
        <begin position="118"/>
        <end position="151"/>
    </location>
</feature>
<dbReference type="Proteomes" id="UP000270296">
    <property type="component" value="Unassembled WGS sequence"/>
</dbReference>
<name>A0A183IUH3_9BILA</name>
<dbReference type="WBParaSite" id="SBAD_0000754201-mRNA-1">
    <property type="protein sequence ID" value="SBAD_0000754201-mRNA-1"/>
    <property type="gene ID" value="SBAD_0000754201"/>
</dbReference>
<accession>A0A183IUH3</accession>
<reference evidence="4" key="1">
    <citation type="submission" date="2016-06" db="UniProtKB">
        <authorList>
            <consortium name="WormBaseParasite"/>
        </authorList>
    </citation>
    <scope>IDENTIFICATION</scope>
</reference>
<gene>
    <name evidence="2" type="ORF">SBAD_LOCUS7271</name>
</gene>
<dbReference type="EMBL" id="UZAM01010477">
    <property type="protein sequence ID" value="VDP12518.1"/>
    <property type="molecule type" value="Genomic_DNA"/>
</dbReference>
<dbReference type="AlphaFoldDB" id="A0A183IUH3"/>
<protein>
    <submittedName>
        <fullName evidence="2 4">Uncharacterized protein</fullName>
    </submittedName>
</protein>
<reference evidence="2 3" key="2">
    <citation type="submission" date="2018-11" db="EMBL/GenBank/DDBJ databases">
        <authorList>
            <consortium name="Pathogen Informatics"/>
        </authorList>
    </citation>
    <scope>NUCLEOTIDE SEQUENCE [LARGE SCALE GENOMIC DNA]</scope>
</reference>
<evidence type="ECO:0000256" key="1">
    <source>
        <dbReference type="SAM" id="MobiDB-lite"/>
    </source>
</evidence>
<feature type="compositionally biased region" description="Basic and acidic residues" evidence="1">
    <location>
        <begin position="124"/>
        <end position="135"/>
    </location>
</feature>
<sequence>MRAHLDDALTRPPHDCMATASPSATVAHAVRNLVNAIHCQPMTTPVDHRISNLSVMGSEPGDDPFQTSLSNSGPSDCSYNEQHTVKPLGTGVCPLPTMVECNHQSGCYSDGVWNPTTVQSRPLTPDRRPSDEYRSTAELSTGKVPSKTSNKRTIRISKSKCSKAFLVNHKGIVSFRWWSTSRLFRL</sequence>
<evidence type="ECO:0000313" key="4">
    <source>
        <dbReference type="WBParaSite" id="SBAD_0000754201-mRNA-1"/>
    </source>
</evidence>
<proteinExistence type="predicted"/>
<keyword evidence="3" id="KW-1185">Reference proteome</keyword>